<evidence type="ECO:0000313" key="8">
    <source>
        <dbReference type="Proteomes" id="UP000614200"/>
    </source>
</evidence>
<feature type="domain" description="Extradiol ring-cleavage dioxygenase class III enzyme subunit B" evidence="6">
    <location>
        <begin position="31"/>
        <end position="241"/>
    </location>
</feature>
<keyword evidence="8" id="KW-1185">Reference proteome</keyword>
<dbReference type="EC" id="1.13.11.29" evidence="7"/>
<dbReference type="SUPFAM" id="SSF53213">
    <property type="entry name" value="LigB-like"/>
    <property type="match status" value="1"/>
</dbReference>
<reference evidence="7 8" key="1">
    <citation type="submission" date="2020-11" db="EMBL/GenBank/DDBJ databases">
        <title>Fusibacter basophilias sp. nov.</title>
        <authorList>
            <person name="Qiu D."/>
        </authorList>
    </citation>
    <scope>NUCLEOTIDE SEQUENCE [LARGE SCALE GENOMIC DNA]</scope>
    <source>
        <strain evidence="7 8">Q10-2</strain>
    </source>
</reference>
<accession>A0ABR9ZQY5</accession>
<dbReference type="NCBIfam" id="NF007914">
    <property type="entry name" value="PRK10628.1"/>
    <property type="match status" value="1"/>
</dbReference>
<keyword evidence="5 7" id="KW-0560">Oxidoreductase</keyword>
<sequence>MPSQMPVLFIGHGSPMNAIRDNVFTQKWREIGGRLPTPKAILCVSAHWYTPETRFSNLENPEQIYDMYGFPKSLYEYKYPAKGSPEMVEITRKLLKMESVIDNSWGIDHGTWSVLSKLYPKADIPVYQMSINSHLTIEAHYALGQKLKSLRALDVLIIGSGNVVHNLNHVNFNMLGGYPYAETFDAYVKAHISNRNIEKIIHYEQSGESSKQAFYTLEHYLPLIYALGASDEDDSLEVFNDQCVAGSLSMTSYLWRSIKKSQS</sequence>
<gene>
    <name evidence="7" type="primary">ygiD</name>
    <name evidence="7" type="ORF">ISU02_04700</name>
</gene>
<evidence type="ECO:0000256" key="4">
    <source>
        <dbReference type="ARBA" id="ARBA00022833"/>
    </source>
</evidence>
<comment type="similarity">
    <text evidence="2">Belongs to the DODA-type extradiol aromatic ring-opening dioxygenase family.</text>
</comment>
<evidence type="ECO:0000256" key="3">
    <source>
        <dbReference type="ARBA" id="ARBA00022723"/>
    </source>
</evidence>
<dbReference type="PANTHER" id="PTHR30096:SF0">
    <property type="entry name" value="4,5-DOPA DIOXYGENASE EXTRADIOL-LIKE PROTEIN"/>
    <property type="match status" value="1"/>
</dbReference>
<dbReference type="Pfam" id="PF02900">
    <property type="entry name" value="LigB"/>
    <property type="match status" value="1"/>
</dbReference>
<evidence type="ECO:0000259" key="6">
    <source>
        <dbReference type="Pfam" id="PF02900"/>
    </source>
</evidence>
<organism evidence="7 8">
    <name type="scientific">Fusibacter ferrireducens</name>
    <dbReference type="NCBI Taxonomy" id="2785058"/>
    <lineage>
        <taxon>Bacteria</taxon>
        <taxon>Bacillati</taxon>
        <taxon>Bacillota</taxon>
        <taxon>Clostridia</taxon>
        <taxon>Eubacteriales</taxon>
        <taxon>Eubacteriales Family XII. Incertae Sedis</taxon>
        <taxon>Fusibacter</taxon>
    </lineage>
</organism>
<keyword evidence="4" id="KW-0862">Zinc</keyword>
<dbReference type="Proteomes" id="UP000614200">
    <property type="component" value="Unassembled WGS sequence"/>
</dbReference>
<name>A0ABR9ZQY5_9FIRM</name>
<protein>
    <submittedName>
        <fullName evidence="7">4,5-DOPA dioxygenase extradiol</fullName>
        <ecNumber evidence="7">1.13.11.29</ecNumber>
    </submittedName>
</protein>
<comment type="caution">
    <text evidence="7">The sequence shown here is derived from an EMBL/GenBank/DDBJ whole genome shotgun (WGS) entry which is preliminary data.</text>
</comment>
<dbReference type="CDD" id="cd07363">
    <property type="entry name" value="45_DOPA_Dioxygenase"/>
    <property type="match status" value="1"/>
</dbReference>
<evidence type="ECO:0000313" key="7">
    <source>
        <dbReference type="EMBL" id="MBF4692401.1"/>
    </source>
</evidence>
<dbReference type="EMBL" id="JADKNH010000002">
    <property type="protein sequence ID" value="MBF4692401.1"/>
    <property type="molecule type" value="Genomic_DNA"/>
</dbReference>
<evidence type="ECO:0000256" key="5">
    <source>
        <dbReference type="ARBA" id="ARBA00023002"/>
    </source>
</evidence>
<proteinExistence type="inferred from homology"/>
<evidence type="ECO:0000256" key="1">
    <source>
        <dbReference type="ARBA" id="ARBA00001947"/>
    </source>
</evidence>
<keyword evidence="7" id="KW-0223">Dioxygenase</keyword>
<evidence type="ECO:0000256" key="2">
    <source>
        <dbReference type="ARBA" id="ARBA00007581"/>
    </source>
</evidence>
<dbReference type="InterPro" id="IPR004183">
    <property type="entry name" value="Xdiol_dOase_suB"/>
</dbReference>
<dbReference type="PIRSF" id="PIRSF006157">
    <property type="entry name" value="Doxgns_DODA"/>
    <property type="match status" value="1"/>
</dbReference>
<comment type="cofactor">
    <cofactor evidence="1">
        <name>Zn(2+)</name>
        <dbReference type="ChEBI" id="CHEBI:29105"/>
    </cofactor>
</comment>
<keyword evidence="3" id="KW-0479">Metal-binding</keyword>
<dbReference type="Gene3D" id="3.40.830.10">
    <property type="entry name" value="LigB-like"/>
    <property type="match status" value="1"/>
</dbReference>
<dbReference type="InterPro" id="IPR014436">
    <property type="entry name" value="Extradiol_dOase_DODA"/>
</dbReference>
<dbReference type="GO" id="GO:0050297">
    <property type="term" value="F:stizolobate synthase activity"/>
    <property type="evidence" value="ECO:0007669"/>
    <property type="project" value="UniProtKB-EC"/>
</dbReference>
<dbReference type="PANTHER" id="PTHR30096">
    <property type="entry name" value="4,5-DOPA DIOXYGENASE EXTRADIOL-LIKE PROTEIN"/>
    <property type="match status" value="1"/>
</dbReference>